<dbReference type="RefSeq" id="WP_209237681.1">
    <property type="nucleotide sequence ID" value="NZ_JADKMA010000007.1"/>
</dbReference>
<dbReference type="PANTHER" id="PTHR35400:SF3">
    <property type="entry name" value="SLL1072 PROTEIN"/>
    <property type="match status" value="1"/>
</dbReference>
<comment type="caution">
    <text evidence="2">The sequence shown here is derived from an EMBL/GenBank/DDBJ whole genome shotgun (WGS) entry which is preliminary data.</text>
</comment>
<name>A0ABS3X652_9ACTN</name>
<dbReference type="CDD" id="cd06260">
    <property type="entry name" value="DUF820-like"/>
    <property type="match status" value="1"/>
</dbReference>
<dbReference type="InterPro" id="IPR012296">
    <property type="entry name" value="Nuclease_put_TT1808"/>
</dbReference>
<protein>
    <submittedName>
        <fullName evidence="2">Uma2 family endonuclease</fullName>
    </submittedName>
</protein>
<dbReference type="SUPFAM" id="SSF52980">
    <property type="entry name" value="Restriction endonuclease-like"/>
    <property type="match status" value="1"/>
</dbReference>
<keyword evidence="2" id="KW-0255">Endonuclease</keyword>
<proteinExistence type="predicted"/>
<feature type="domain" description="Putative restriction endonuclease" evidence="1">
    <location>
        <begin position="21"/>
        <end position="193"/>
    </location>
</feature>
<dbReference type="InterPro" id="IPR008538">
    <property type="entry name" value="Uma2"/>
</dbReference>
<keyword evidence="2" id="KW-0378">Hydrolase</keyword>
<sequence length="202" mass="22413">MTVMAERTSHTSVEHGSHMSVEDFERIASTAPETVTLEFIDGRIGEKAVPDGAHAGLIMWLLKQCMQSRPDLDLDPTQGLKVGAYRKGRARPDGSLVPPDHFVGQGEWADPTGVLMTVEVTSYDSDTDQRDRKEKPSAYATVGIPVYLLVDRDRCEVVVHTNPNPEAGRYRDLHTASFGERVDIPEPVGISLETEPLKRYVR</sequence>
<keyword evidence="2" id="KW-0540">Nuclease</keyword>
<gene>
    <name evidence="2" type="ORF">ITI46_02395</name>
</gene>
<dbReference type="GO" id="GO:0004519">
    <property type="term" value="F:endonuclease activity"/>
    <property type="evidence" value="ECO:0007669"/>
    <property type="project" value="UniProtKB-KW"/>
</dbReference>
<dbReference type="PANTHER" id="PTHR35400">
    <property type="entry name" value="SLR1083 PROTEIN"/>
    <property type="match status" value="1"/>
</dbReference>
<dbReference type="EMBL" id="JADKMA010000007">
    <property type="protein sequence ID" value="MBO8190566.1"/>
    <property type="molecule type" value="Genomic_DNA"/>
</dbReference>
<keyword evidence="3" id="KW-1185">Reference proteome</keyword>
<evidence type="ECO:0000259" key="1">
    <source>
        <dbReference type="Pfam" id="PF05685"/>
    </source>
</evidence>
<reference evidence="2 3" key="1">
    <citation type="submission" date="2020-11" db="EMBL/GenBank/DDBJ databases">
        <title>Streptomyces spirodelae sp. nov., isolated from duckweed.</title>
        <authorList>
            <person name="Saimee Y."/>
            <person name="Duangmal K."/>
        </authorList>
    </citation>
    <scope>NUCLEOTIDE SEQUENCE [LARGE SCALE GENOMIC DNA]</scope>
    <source>
        <strain evidence="2 3">S16-07</strain>
    </source>
</reference>
<dbReference type="Proteomes" id="UP001519064">
    <property type="component" value="Unassembled WGS sequence"/>
</dbReference>
<evidence type="ECO:0000313" key="3">
    <source>
        <dbReference type="Proteomes" id="UP001519064"/>
    </source>
</evidence>
<dbReference type="Pfam" id="PF05685">
    <property type="entry name" value="Uma2"/>
    <property type="match status" value="1"/>
</dbReference>
<dbReference type="Gene3D" id="3.90.1570.10">
    <property type="entry name" value="tt1808, chain A"/>
    <property type="match status" value="1"/>
</dbReference>
<organism evidence="2 3">
    <name type="scientific">Streptomyces oryzae</name>
    <dbReference type="NCBI Taxonomy" id="1434886"/>
    <lineage>
        <taxon>Bacteria</taxon>
        <taxon>Bacillati</taxon>
        <taxon>Actinomycetota</taxon>
        <taxon>Actinomycetes</taxon>
        <taxon>Kitasatosporales</taxon>
        <taxon>Streptomycetaceae</taxon>
        <taxon>Streptomyces</taxon>
    </lineage>
</organism>
<dbReference type="InterPro" id="IPR011335">
    <property type="entry name" value="Restrct_endonuc-II-like"/>
</dbReference>
<accession>A0ABS3X652</accession>
<evidence type="ECO:0000313" key="2">
    <source>
        <dbReference type="EMBL" id="MBO8190566.1"/>
    </source>
</evidence>